<comment type="function">
    <text evidence="1">Putative transcription factor.</text>
</comment>
<dbReference type="InParanoid" id="A0A804N475"/>
<keyword evidence="6" id="KW-0539">Nucleus</keyword>
<feature type="compositionally biased region" description="Polar residues" evidence="7">
    <location>
        <begin position="94"/>
        <end position="103"/>
    </location>
</feature>
<dbReference type="GO" id="GO:0003677">
    <property type="term" value="F:DNA binding"/>
    <property type="evidence" value="ECO:0007669"/>
    <property type="project" value="UniProtKB-KW"/>
</dbReference>
<evidence type="ECO:0000256" key="1">
    <source>
        <dbReference type="ARBA" id="ARBA00004049"/>
    </source>
</evidence>
<keyword evidence="2" id="KW-0805">Transcription regulation</keyword>
<proteinExistence type="predicted"/>
<organism evidence="9 10">
    <name type="scientific">Zea mays</name>
    <name type="common">Maize</name>
    <dbReference type="NCBI Taxonomy" id="4577"/>
    <lineage>
        <taxon>Eukaryota</taxon>
        <taxon>Viridiplantae</taxon>
        <taxon>Streptophyta</taxon>
        <taxon>Embryophyta</taxon>
        <taxon>Tracheophyta</taxon>
        <taxon>Spermatophyta</taxon>
        <taxon>Magnoliopsida</taxon>
        <taxon>Liliopsida</taxon>
        <taxon>Poales</taxon>
        <taxon>Poaceae</taxon>
        <taxon>PACMAD clade</taxon>
        <taxon>Panicoideae</taxon>
        <taxon>Andropogonodae</taxon>
        <taxon>Andropogoneae</taxon>
        <taxon>Tripsacinae</taxon>
        <taxon>Zea</taxon>
    </lineage>
</organism>
<evidence type="ECO:0000256" key="6">
    <source>
        <dbReference type="ARBA" id="ARBA00023242"/>
    </source>
</evidence>
<dbReference type="Pfam" id="PF02042">
    <property type="entry name" value="RWP-RK"/>
    <property type="match status" value="1"/>
</dbReference>
<evidence type="ECO:0000256" key="4">
    <source>
        <dbReference type="ARBA" id="ARBA00023125"/>
    </source>
</evidence>
<dbReference type="PANTHER" id="PTHR46373:SF5">
    <property type="entry name" value="RWP-RK DOMAIN PROTEIN"/>
    <property type="match status" value="1"/>
</dbReference>
<keyword evidence="3" id="KW-0175">Coiled coil</keyword>
<dbReference type="Gramene" id="Zm00001eb133740_T001">
    <property type="protein sequence ID" value="Zm00001eb133740_P001"/>
    <property type="gene ID" value="Zm00001eb133740"/>
</dbReference>
<keyword evidence="5" id="KW-0804">Transcription</keyword>
<dbReference type="InterPro" id="IPR044607">
    <property type="entry name" value="RKD-like"/>
</dbReference>
<name>A0A804N475_MAIZE</name>
<evidence type="ECO:0000259" key="8">
    <source>
        <dbReference type="PROSITE" id="PS51519"/>
    </source>
</evidence>
<evidence type="ECO:0000313" key="9">
    <source>
        <dbReference type="EnsemblPlants" id="Zm00001eb133740_P001"/>
    </source>
</evidence>
<keyword evidence="4" id="KW-0238">DNA-binding</keyword>
<reference evidence="9" key="3">
    <citation type="submission" date="2021-05" db="UniProtKB">
        <authorList>
            <consortium name="EnsemblPlants"/>
        </authorList>
    </citation>
    <scope>IDENTIFICATION</scope>
    <source>
        <strain evidence="9">cv. B73</strain>
    </source>
</reference>
<evidence type="ECO:0000256" key="3">
    <source>
        <dbReference type="ARBA" id="ARBA00023054"/>
    </source>
</evidence>
<feature type="region of interest" description="Disordered" evidence="7">
    <location>
        <begin position="88"/>
        <end position="125"/>
    </location>
</feature>
<dbReference type="InterPro" id="IPR003035">
    <property type="entry name" value="RWP-RK_dom"/>
</dbReference>
<reference evidence="10" key="1">
    <citation type="submission" date="2015-12" db="EMBL/GenBank/DDBJ databases">
        <title>Update maize B73 reference genome by single molecule sequencing technologies.</title>
        <authorList>
            <consortium name="Maize Genome Sequencing Project"/>
            <person name="Ware D."/>
        </authorList>
    </citation>
    <scope>NUCLEOTIDE SEQUENCE [LARGE SCALE GENOMIC DNA]</scope>
    <source>
        <strain evidence="10">cv. B73</strain>
    </source>
</reference>
<evidence type="ECO:0000256" key="7">
    <source>
        <dbReference type="SAM" id="MobiDB-lite"/>
    </source>
</evidence>
<protein>
    <recommendedName>
        <fullName evidence="8">RWP-RK domain-containing protein</fullName>
    </recommendedName>
</protein>
<evidence type="ECO:0000256" key="2">
    <source>
        <dbReference type="ARBA" id="ARBA00023015"/>
    </source>
</evidence>
<keyword evidence="10" id="KW-1185">Reference proteome</keyword>
<dbReference type="Proteomes" id="UP000007305">
    <property type="component" value="Chromosome 3"/>
</dbReference>
<feature type="compositionally biased region" description="Low complexity" evidence="7">
    <location>
        <begin position="107"/>
        <end position="124"/>
    </location>
</feature>
<dbReference type="PANTHER" id="PTHR46373">
    <property type="entry name" value="PROTEIN RKD4"/>
    <property type="match status" value="1"/>
</dbReference>
<dbReference type="PROSITE" id="PS51519">
    <property type="entry name" value="RWP_RK"/>
    <property type="match status" value="1"/>
</dbReference>
<dbReference type="GO" id="GO:0003700">
    <property type="term" value="F:DNA-binding transcription factor activity"/>
    <property type="evidence" value="ECO:0007669"/>
    <property type="project" value="InterPro"/>
</dbReference>
<feature type="domain" description="RWP-RK" evidence="8">
    <location>
        <begin position="297"/>
        <end position="377"/>
    </location>
</feature>
<dbReference type="AlphaFoldDB" id="A0A804N475"/>
<accession>A0A804N475</accession>
<evidence type="ECO:0000313" key="10">
    <source>
        <dbReference type="Proteomes" id="UP000007305"/>
    </source>
</evidence>
<sequence>MAEDGADDGQGIYDPFLVPNDDFDDDVLYLLDMNDGGGMDPRPLQGAATQSAIVVAGPSGDDNNNLLEWPPTSTLDSVVVDNSAPTHNAVLASDPTTTATSGVQDDAGAAGTSSATAPRSSSSSLDCTGCQVLREVVHCNGLQATKLGIHGVAAGVFHHATLELYRIDSNGLAATMTTQLTHQSYVDFSGRDYVWVKHYLTDYARQRAAGGYMVLDDSISAFQDALCTSMVCAGHAREAVALEINGGRPAGDDGGGVVRAPAAMVEESSVPAVAGPSKAVDNKEQGRRRPEIRPAAKTVLAVQRERASNLQLDDIARYFHLPMVEAAKELCICATVLKGTSRKFHIRRWPYRKIKSIDSQIAKLTRGNGGPAAMAEIERLTDYRRRIYAGLE</sequence>
<evidence type="ECO:0000256" key="5">
    <source>
        <dbReference type="ARBA" id="ARBA00023163"/>
    </source>
</evidence>
<dbReference type="EnsemblPlants" id="Zm00001eb133740_T001">
    <property type="protein sequence ID" value="Zm00001eb133740_P001"/>
    <property type="gene ID" value="Zm00001eb133740"/>
</dbReference>
<reference evidence="9" key="2">
    <citation type="submission" date="2019-07" db="EMBL/GenBank/DDBJ databases">
        <authorList>
            <person name="Seetharam A."/>
            <person name="Woodhouse M."/>
            <person name="Cannon E."/>
        </authorList>
    </citation>
    <scope>NUCLEOTIDE SEQUENCE [LARGE SCALE GENOMIC DNA]</scope>
    <source>
        <strain evidence="9">cv. B73</strain>
    </source>
</reference>